<evidence type="ECO:0000313" key="9">
    <source>
        <dbReference type="Proteomes" id="UP001222118"/>
    </source>
</evidence>
<keyword evidence="3" id="KW-0597">Phosphoprotein</keyword>
<dbReference type="PANTHER" id="PTHR43711">
    <property type="entry name" value="TWO-COMPONENT HISTIDINE KINASE"/>
    <property type="match status" value="1"/>
</dbReference>
<dbReference type="SUPFAM" id="SSF55874">
    <property type="entry name" value="ATPase domain of HSP90 chaperone/DNA topoisomerase II/histidine kinase"/>
    <property type="match status" value="1"/>
</dbReference>
<evidence type="ECO:0000313" key="8">
    <source>
        <dbReference type="EMBL" id="WDR06915.1"/>
    </source>
</evidence>
<dbReference type="InterPro" id="IPR003594">
    <property type="entry name" value="HATPase_dom"/>
</dbReference>
<protein>
    <recommendedName>
        <fullName evidence="2">histidine kinase</fullName>
        <ecNumber evidence="2">2.7.13.3</ecNumber>
    </recommendedName>
</protein>
<dbReference type="Gene3D" id="1.10.287.130">
    <property type="match status" value="1"/>
</dbReference>
<evidence type="ECO:0000259" key="7">
    <source>
        <dbReference type="PROSITE" id="PS50109"/>
    </source>
</evidence>
<dbReference type="RefSeq" id="WP_282212428.1">
    <property type="nucleotide sequence ID" value="NZ_CP118247.1"/>
</dbReference>
<dbReference type="InterPro" id="IPR004358">
    <property type="entry name" value="Sig_transdc_His_kin-like_C"/>
</dbReference>
<sequence>MVSSAPLAFAVGAGGFALLAMVIVRSLKAQSQADRERSSEQISSLRALLDIYEALMSGSQEVTVLWAENSQAPRFLGQVSSVLPVGRKPESLMNFDSWLTGTSAEALAENLSQLRVNGHGFAISLQGRDGRVIRANGWVLGGVAMRLRPAFTQAESAPEPANALTGTDPDGARAVLALLSKPSFMRNAEGHLVYANAAYLTLAQALGKSGKAEAPVELLDPAQLKSRLARRASEATPIRLRVNFPDQGDFELVEFAIPGGAAGYYRPLEEAKSEQRDVSLAHISGIIDALTTPIAIFNANRELVQFNRAYAALWNLDPKFLVPGLDERAILDKLRTENMLPAEVNYQTWRAQHLTSYSQKVPRENSPWHLPDGRSIKVISAPAGPRGGVIYVFDDITERLKLESTNKAFSNVQRESLNALSEAVAVFGTNGRLTLSNPRLLALWKLPDNTLGQHPHIDKITEACGKAMPEDGATIWRDLKRGIIDLNPTRADTTGRINRADGRLLDYTITRLPDGQTMMTFLDVTESASYSRVLKERNDALVAADVLKDAFVENVSYELRSPLTNIIGFADLLASAEVGTLNEKQRAYTDYIRASSVTLGVLIDNILDLASVDAGIAELRPELQNITNLVEKARAGLSATFPEVSGEQPINLVIDISDHLPPFIADGTRIVQILYNLLSNAARFSPPGGEIRLTVSARAERMLFVIEDEGPGLTDEMREAILTRIDTPSDSGRQRGAGLGLAIVKTFVNLHGGVISAEKREPRGSRITVNLPRDSAMVGAAE</sequence>
<keyword evidence="5" id="KW-0418">Kinase</keyword>
<dbReference type="Pfam" id="PF02518">
    <property type="entry name" value="HATPase_c"/>
    <property type="match status" value="1"/>
</dbReference>
<comment type="catalytic activity">
    <reaction evidence="1">
        <text>ATP + protein L-histidine = ADP + protein N-phospho-L-histidine.</text>
        <dbReference type="EC" id="2.7.13.3"/>
    </reaction>
</comment>
<dbReference type="EMBL" id="CP118247">
    <property type="protein sequence ID" value="WDR06915.1"/>
    <property type="molecule type" value="Genomic_DNA"/>
</dbReference>
<dbReference type="SMART" id="SM00387">
    <property type="entry name" value="HATPase_c"/>
    <property type="match status" value="1"/>
</dbReference>
<dbReference type="Pfam" id="PF12860">
    <property type="entry name" value="PAS_7"/>
    <property type="match status" value="2"/>
</dbReference>
<dbReference type="PROSITE" id="PS50109">
    <property type="entry name" value="HIS_KIN"/>
    <property type="match status" value="1"/>
</dbReference>
<gene>
    <name evidence="8" type="ORF">PSQ90_05555</name>
</gene>
<dbReference type="PANTHER" id="PTHR43711:SF1">
    <property type="entry name" value="HISTIDINE KINASE 1"/>
    <property type="match status" value="1"/>
</dbReference>
<dbReference type="SUPFAM" id="SSF55785">
    <property type="entry name" value="PYP-like sensor domain (PAS domain)"/>
    <property type="match status" value="1"/>
</dbReference>
<dbReference type="PRINTS" id="PR00344">
    <property type="entry name" value="BCTRLSENSOR"/>
</dbReference>
<dbReference type="InterPro" id="IPR036890">
    <property type="entry name" value="HATPase_C_sf"/>
</dbReference>
<dbReference type="Proteomes" id="UP001222118">
    <property type="component" value="Chromosome"/>
</dbReference>
<dbReference type="InterPro" id="IPR005467">
    <property type="entry name" value="His_kinase_dom"/>
</dbReference>
<evidence type="ECO:0000256" key="3">
    <source>
        <dbReference type="ARBA" id="ARBA00022553"/>
    </source>
</evidence>
<dbReference type="InterPro" id="IPR036097">
    <property type="entry name" value="HisK_dim/P_sf"/>
</dbReference>
<dbReference type="InterPro" id="IPR050736">
    <property type="entry name" value="Sensor_HK_Regulatory"/>
</dbReference>
<evidence type="ECO:0000256" key="2">
    <source>
        <dbReference type="ARBA" id="ARBA00012438"/>
    </source>
</evidence>
<dbReference type="InterPro" id="IPR003661">
    <property type="entry name" value="HisK_dim/P_dom"/>
</dbReference>
<name>A0ABY7Z1Q6_9HYPH</name>
<proteinExistence type="predicted"/>
<dbReference type="EC" id="2.7.13.3" evidence="2"/>
<dbReference type="Pfam" id="PF00512">
    <property type="entry name" value="HisKA"/>
    <property type="match status" value="1"/>
</dbReference>
<accession>A0ABY7Z1Q6</accession>
<dbReference type="CDD" id="cd00082">
    <property type="entry name" value="HisKA"/>
    <property type="match status" value="1"/>
</dbReference>
<dbReference type="SMART" id="SM00388">
    <property type="entry name" value="HisKA"/>
    <property type="match status" value="1"/>
</dbReference>
<dbReference type="SUPFAM" id="SSF47384">
    <property type="entry name" value="Homodimeric domain of signal transducing histidine kinase"/>
    <property type="match status" value="1"/>
</dbReference>
<feature type="domain" description="Histidine kinase" evidence="7">
    <location>
        <begin position="554"/>
        <end position="775"/>
    </location>
</feature>
<organism evidence="8 9">
    <name type="scientific">Devosia rhodophyticola</name>
    <dbReference type="NCBI Taxonomy" id="3026423"/>
    <lineage>
        <taxon>Bacteria</taxon>
        <taxon>Pseudomonadati</taxon>
        <taxon>Pseudomonadota</taxon>
        <taxon>Alphaproteobacteria</taxon>
        <taxon>Hyphomicrobiales</taxon>
        <taxon>Devosiaceae</taxon>
        <taxon>Devosia</taxon>
    </lineage>
</organism>
<dbReference type="InterPro" id="IPR035965">
    <property type="entry name" value="PAS-like_dom_sf"/>
</dbReference>
<reference evidence="8 9" key="1">
    <citation type="submission" date="2023-02" db="EMBL/GenBank/DDBJ databases">
        <title>Devosia chondri sp. nov., isolated from the phycosphere of marine algae.</title>
        <authorList>
            <person name="Kim J.M."/>
            <person name="Lee J.K."/>
            <person name="Choi B.J."/>
            <person name="Bayburt H."/>
            <person name="Jeon C.O."/>
        </authorList>
    </citation>
    <scope>NUCLEOTIDE SEQUENCE [LARGE SCALE GENOMIC DNA]</scope>
    <source>
        <strain evidence="8 9">G2-5</strain>
    </source>
</reference>
<evidence type="ECO:0000256" key="5">
    <source>
        <dbReference type="ARBA" id="ARBA00022777"/>
    </source>
</evidence>
<keyword evidence="6" id="KW-0902">Two-component regulatory system</keyword>
<keyword evidence="9" id="KW-1185">Reference proteome</keyword>
<dbReference type="CDD" id="cd00075">
    <property type="entry name" value="HATPase"/>
    <property type="match status" value="1"/>
</dbReference>
<dbReference type="Gene3D" id="3.30.565.10">
    <property type="entry name" value="Histidine kinase-like ATPase, C-terminal domain"/>
    <property type="match status" value="1"/>
</dbReference>
<keyword evidence="4" id="KW-0808">Transferase</keyword>
<dbReference type="Gene3D" id="3.30.450.20">
    <property type="entry name" value="PAS domain"/>
    <property type="match status" value="1"/>
</dbReference>
<evidence type="ECO:0000256" key="1">
    <source>
        <dbReference type="ARBA" id="ARBA00000085"/>
    </source>
</evidence>
<evidence type="ECO:0000256" key="6">
    <source>
        <dbReference type="ARBA" id="ARBA00023012"/>
    </source>
</evidence>
<evidence type="ECO:0000256" key="4">
    <source>
        <dbReference type="ARBA" id="ARBA00022679"/>
    </source>
</evidence>